<dbReference type="AlphaFoldDB" id="A0A9Q1J0E3"/>
<reference evidence="2" key="1">
    <citation type="journal article" date="2023" name="Science">
        <title>Genome structures resolve the early diversification of teleost fishes.</title>
        <authorList>
            <person name="Parey E."/>
            <person name="Louis A."/>
            <person name="Montfort J."/>
            <person name="Bouchez O."/>
            <person name="Roques C."/>
            <person name="Iampietro C."/>
            <person name="Lluch J."/>
            <person name="Castinel A."/>
            <person name="Donnadieu C."/>
            <person name="Desvignes T."/>
            <person name="Floi Bucao C."/>
            <person name="Jouanno E."/>
            <person name="Wen M."/>
            <person name="Mejri S."/>
            <person name="Dirks R."/>
            <person name="Jansen H."/>
            <person name="Henkel C."/>
            <person name="Chen W.J."/>
            <person name="Zahm M."/>
            <person name="Cabau C."/>
            <person name="Klopp C."/>
            <person name="Thompson A.W."/>
            <person name="Robinson-Rechavi M."/>
            <person name="Braasch I."/>
            <person name="Lecointre G."/>
            <person name="Bobe J."/>
            <person name="Postlethwait J.H."/>
            <person name="Berthelot C."/>
            <person name="Roest Crollius H."/>
            <person name="Guiguen Y."/>
        </authorList>
    </citation>
    <scope>NUCLEOTIDE SEQUENCE</scope>
    <source>
        <strain evidence="2">WJC10195</strain>
    </source>
</reference>
<accession>A0A9Q1J0E3</accession>
<evidence type="ECO:0000313" key="2">
    <source>
        <dbReference type="EMBL" id="KAJ8360122.1"/>
    </source>
</evidence>
<name>A0A9Q1J0E3_SYNKA</name>
<evidence type="ECO:0000256" key="1">
    <source>
        <dbReference type="SAM" id="MobiDB-lite"/>
    </source>
</evidence>
<organism evidence="2 3">
    <name type="scientific">Synaphobranchus kaupii</name>
    <name type="common">Kaup's arrowtooth eel</name>
    <dbReference type="NCBI Taxonomy" id="118154"/>
    <lineage>
        <taxon>Eukaryota</taxon>
        <taxon>Metazoa</taxon>
        <taxon>Chordata</taxon>
        <taxon>Craniata</taxon>
        <taxon>Vertebrata</taxon>
        <taxon>Euteleostomi</taxon>
        <taxon>Actinopterygii</taxon>
        <taxon>Neopterygii</taxon>
        <taxon>Teleostei</taxon>
        <taxon>Anguilliformes</taxon>
        <taxon>Synaphobranchidae</taxon>
        <taxon>Synaphobranchus</taxon>
    </lineage>
</organism>
<protein>
    <submittedName>
        <fullName evidence="2">Uncharacterized protein</fullName>
    </submittedName>
</protein>
<proteinExistence type="predicted"/>
<evidence type="ECO:0000313" key="3">
    <source>
        <dbReference type="Proteomes" id="UP001152622"/>
    </source>
</evidence>
<dbReference type="Proteomes" id="UP001152622">
    <property type="component" value="Chromosome 5"/>
</dbReference>
<gene>
    <name evidence="2" type="ORF">SKAU_G00166470</name>
</gene>
<feature type="region of interest" description="Disordered" evidence="1">
    <location>
        <begin position="1"/>
        <end position="48"/>
    </location>
</feature>
<dbReference type="EMBL" id="JAINUF010000005">
    <property type="protein sequence ID" value="KAJ8360122.1"/>
    <property type="molecule type" value="Genomic_DNA"/>
</dbReference>
<comment type="caution">
    <text evidence="2">The sequence shown here is derived from an EMBL/GenBank/DDBJ whole genome shotgun (WGS) entry which is preliminary data.</text>
</comment>
<sequence>MVSAGRRRTSASPRVRPALNVPGENTPAGAAWPNRGTPATPSQNPGTQPWRRIVTAYRRRIERAVEEVAERAAGSPFLCNQPYSGLYGGNIKWRRVAKWFGCSQVSELRPQQSSGEGTAAPEGAPGKPFLRILPSRPIDHPPVVFQAIERPFAGALLASRSLVLACGALLIWTALRDLRSGEARDPRELGPEPGSVQGGWLCFDGSRRFCAVGSRAGLSPLCTVGTYSHAL</sequence>
<feature type="compositionally biased region" description="Polar residues" evidence="1">
    <location>
        <begin position="37"/>
        <end position="47"/>
    </location>
</feature>
<keyword evidence="3" id="KW-1185">Reference proteome</keyword>